<sequence>MFGGYAAYHLGNYALAVLMYMMLARLLLSFFFAEESRQVIWVATRQLTQPFIAAVRVITPGFVIPKALPFIAIFWLALARLLFWILMADAGLAPSLSGIAPAAG</sequence>
<evidence type="ECO:0000256" key="1">
    <source>
        <dbReference type="SAM" id="Phobius"/>
    </source>
</evidence>
<dbReference type="Proteomes" id="UP000028702">
    <property type="component" value="Unassembled WGS sequence"/>
</dbReference>
<dbReference type="AlphaFoldDB" id="A0A081BEN5"/>
<keyword evidence="1" id="KW-0812">Transmembrane</keyword>
<dbReference type="EMBL" id="BBIO01000020">
    <property type="protein sequence ID" value="GAK46503.1"/>
    <property type="molecule type" value="Genomic_DNA"/>
</dbReference>
<evidence type="ECO:0000313" key="2">
    <source>
        <dbReference type="EMBL" id="GAK46503.1"/>
    </source>
</evidence>
<feature type="transmembrane region" description="Helical" evidence="1">
    <location>
        <begin position="53"/>
        <end position="75"/>
    </location>
</feature>
<dbReference type="eggNOG" id="ENOG5033CM4">
    <property type="taxonomic scope" value="Bacteria"/>
</dbReference>
<feature type="transmembrane region" description="Helical" evidence="1">
    <location>
        <begin position="12"/>
        <end position="33"/>
    </location>
</feature>
<gene>
    <name evidence="2" type="ORF">M2A_3002</name>
</gene>
<reference evidence="2 3" key="1">
    <citation type="submission" date="2014-07" db="EMBL/GenBank/DDBJ databases">
        <title>Tepidicaulis marinum gen. nov., sp. nov., a novel marine bacterium denitrifying nitrate to nitrous oxide strictly under microaerobic conditions.</title>
        <authorList>
            <person name="Takeuchi M."/>
            <person name="Yamagishi T."/>
            <person name="Kamagata Y."/>
            <person name="Oshima K."/>
            <person name="Hattori M."/>
            <person name="Katayama T."/>
            <person name="Hanada S."/>
            <person name="Tamaki H."/>
            <person name="Marumo K."/>
            <person name="Maeda H."/>
            <person name="Nedachi M."/>
            <person name="Iwasaki W."/>
            <person name="Suwa Y."/>
            <person name="Sakata S."/>
        </authorList>
    </citation>
    <scope>NUCLEOTIDE SEQUENCE [LARGE SCALE GENOMIC DNA]</scope>
    <source>
        <strain evidence="2 3">MA2</strain>
    </source>
</reference>
<evidence type="ECO:0000313" key="3">
    <source>
        <dbReference type="Proteomes" id="UP000028702"/>
    </source>
</evidence>
<keyword evidence="3" id="KW-1185">Reference proteome</keyword>
<accession>A0A081BEN5</accession>
<keyword evidence="1" id="KW-0472">Membrane</keyword>
<dbReference type="RefSeq" id="WP_045449179.1">
    <property type="nucleotide sequence ID" value="NZ_BBIO01000020.1"/>
</dbReference>
<protein>
    <submittedName>
        <fullName evidence="2">Conserved protein</fullName>
    </submittedName>
</protein>
<comment type="caution">
    <text evidence="2">The sequence shown here is derived from an EMBL/GenBank/DDBJ whole genome shotgun (WGS) entry which is preliminary data.</text>
</comment>
<dbReference type="STRING" id="1333998.M2A_3002"/>
<proteinExistence type="predicted"/>
<name>A0A081BEN5_9HYPH</name>
<keyword evidence="1" id="KW-1133">Transmembrane helix</keyword>
<organism evidence="2 3">
    <name type="scientific">Tepidicaulis marinus</name>
    <dbReference type="NCBI Taxonomy" id="1333998"/>
    <lineage>
        <taxon>Bacteria</taxon>
        <taxon>Pseudomonadati</taxon>
        <taxon>Pseudomonadota</taxon>
        <taxon>Alphaproteobacteria</taxon>
        <taxon>Hyphomicrobiales</taxon>
        <taxon>Parvibaculaceae</taxon>
        <taxon>Tepidicaulis</taxon>
    </lineage>
</organism>